<evidence type="ECO:0000313" key="2">
    <source>
        <dbReference type="EMBL" id="EPY17143.1"/>
    </source>
</evidence>
<dbReference type="InterPro" id="IPR011009">
    <property type="entry name" value="Kinase-like_dom_sf"/>
</dbReference>
<evidence type="ECO:0000313" key="3">
    <source>
        <dbReference type="Proteomes" id="UP000015354"/>
    </source>
</evidence>
<dbReference type="EMBL" id="ATMH01010647">
    <property type="protein sequence ID" value="EPY17143.1"/>
    <property type="molecule type" value="Genomic_DNA"/>
</dbReference>
<feature type="compositionally biased region" description="Acidic residues" evidence="1">
    <location>
        <begin position="142"/>
        <end position="152"/>
    </location>
</feature>
<dbReference type="Gene3D" id="1.10.510.10">
    <property type="entry name" value="Transferase(Phosphotransferase) domain 1"/>
    <property type="match status" value="1"/>
</dbReference>
<comment type="caution">
    <text evidence="2">The sequence shown here is derived from an EMBL/GenBank/DDBJ whole genome shotgun (WGS) entry which is preliminary data.</text>
</comment>
<dbReference type="SUPFAM" id="SSF56112">
    <property type="entry name" value="Protein kinase-like (PK-like)"/>
    <property type="match status" value="1"/>
</dbReference>
<evidence type="ECO:0000256" key="1">
    <source>
        <dbReference type="SAM" id="MobiDB-lite"/>
    </source>
</evidence>
<proteinExistence type="predicted"/>
<organism evidence="2 3">
    <name type="scientific">Strigomonas culicis</name>
    <dbReference type="NCBI Taxonomy" id="28005"/>
    <lineage>
        <taxon>Eukaryota</taxon>
        <taxon>Discoba</taxon>
        <taxon>Euglenozoa</taxon>
        <taxon>Kinetoplastea</taxon>
        <taxon>Metakinetoplastina</taxon>
        <taxon>Trypanosomatida</taxon>
        <taxon>Trypanosomatidae</taxon>
        <taxon>Strigomonadinae</taxon>
        <taxon>Strigomonas</taxon>
    </lineage>
</organism>
<dbReference type="InterPro" id="IPR050235">
    <property type="entry name" value="CK1_Ser-Thr_kinase"/>
</dbReference>
<dbReference type="PANTHER" id="PTHR11909">
    <property type="entry name" value="CASEIN KINASE-RELATED"/>
    <property type="match status" value="1"/>
</dbReference>
<sequence>MYFLRGSLPWQGLKAHTKQEKYNRISDRKQQTPIETLCRGFPTEFGAFMNYIRGLRFEDKPDYSFLKRLFRELFVREGYHVDYVFDWTLRRIHDSLQEQQSGTAGANAAGANAAGVPNNSGGEEKKNSANNTNNNNNKNEDGGEDSTEAIGA</sequence>
<feature type="compositionally biased region" description="Low complexity" evidence="1">
    <location>
        <begin position="102"/>
        <end position="121"/>
    </location>
</feature>
<name>S9TLC6_9TRYP</name>
<reference evidence="2 3" key="1">
    <citation type="journal article" date="2013" name="PLoS ONE">
        <title>Predicting the Proteins of Angomonas deanei, Strigomonas culicis and Their Respective Endosymbionts Reveals New Aspects of the Trypanosomatidae Family.</title>
        <authorList>
            <person name="Motta M.C."/>
            <person name="Martins A.C."/>
            <person name="de Souza S.S."/>
            <person name="Catta-Preta C.M."/>
            <person name="Silva R."/>
            <person name="Klein C.C."/>
            <person name="de Almeida L.G."/>
            <person name="de Lima Cunha O."/>
            <person name="Ciapina L.P."/>
            <person name="Brocchi M."/>
            <person name="Colabardini A.C."/>
            <person name="de Araujo Lima B."/>
            <person name="Machado C.R."/>
            <person name="de Almeida Soares C.M."/>
            <person name="Probst C.M."/>
            <person name="de Menezes C.B."/>
            <person name="Thompson C.E."/>
            <person name="Bartholomeu D.C."/>
            <person name="Gradia D.F."/>
            <person name="Pavoni D.P."/>
            <person name="Grisard E.C."/>
            <person name="Fantinatti-Garboggini F."/>
            <person name="Marchini F.K."/>
            <person name="Rodrigues-Luiz G.F."/>
            <person name="Wagner G."/>
            <person name="Goldman G.H."/>
            <person name="Fietto J.L."/>
            <person name="Elias M.C."/>
            <person name="Goldman M.H."/>
            <person name="Sagot M.F."/>
            <person name="Pereira M."/>
            <person name="Stoco P.H."/>
            <person name="de Mendonca-Neto R.P."/>
            <person name="Teixeira S.M."/>
            <person name="Maciel T.E."/>
            <person name="de Oliveira Mendes T.A."/>
            <person name="Urmenyi T.P."/>
            <person name="de Souza W."/>
            <person name="Schenkman S."/>
            <person name="de Vasconcelos A.T."/>
        </authorList>
    </citation>
    <scope>NUCLEOTIDE SEQUENCE [LARGE SCALE GENOMIC DNA]</scope>
</reference>
<dbReference type="OrthoDB" id="10256129at2759"/>
<feature type="region of interest" description="Disordered" evidence="1">
    <location>
        <begin position="99"/>
        <end position="152"/>
    </location>
</feature>
<feature type="compositionally biased region" description="Low complexity" evidence="1">
    <location>
        <begin position="128"/>
        <end position="137"/>
    </location>
</feature>
<gene>
    <name evidence="2" type="ORF">STCU_10791</name>
</gene>
<accession>S9TLC6</accession>
<dbReference type="Proteomes" id="UP000015354">
    <property type="component" value="Unassembled WGS sequence"/>
</dbReference>
<keyword evidence="3" id="KW-1185">Reference proteome</keyword>
<protein>
    <submittedName>
        <fullName evidence="2">Uncharacterized protein</fullName>
    </submittedName>
</protein>
<dbReference type="AlphaFoldDB" id="S9TLC6"/>